<organism evidence="1 2">
    <name type="scientific">Catenulispora subtropica</name>
    <dbReference type="NCBI Taxonomy" id="450798"/>
    <lineage>
        <taxon>Bacteria</taxon>
        <taxon>Bacillati</taxon>
        <taxon>Actinomycetota</taxon>
        <taxon>Actinomycetes</taxon>
        <taxon>Catenulisporales</taxon>
        <taxon>Catenulisporaceae</taxon>
        <taxon>Catenulispora</taxon>
    </lineage>
</organism>
<evidence type="ECO:0000313" key="2">
    <source>
        <dbReference type="Proteomes" id="UP001499854"/>
    </source>
</evidence>
<dbReference type="EMBL" id="BAAAQM010000010">
    <property type="protein sequence ID" value="GAA1965049.1"/>
    <property type="molecule type" value="Genomic_DNA"/>
</dbReference>
<evidence type="ECO:0008006" key="3">
    <source>
        <dbReference type="Google" id="ProtNLM"/>
    </source>
</evidence>
<proteinExistence type="predicted"/>
<protein>
    <recommendedName>
        <fullName evidence="3">Pyridoxamine 5'-phosphate oxidase-related FMN-binding</fullName>
    </recommendedName>
</protein>
<comment type="caution">
    <text evidence="1">The sequence shown here is derived from an EMBL/GenBank/DDBJ whole genome shotgun (WGS) entry which is preliminary data.</text>
</comment>
<accession>A0ABN2R8J6</accession>
<keyword evidence="2" id="KW-1185">Reference proteome</keyword>
<name>A0ABN2R8J6_9ACTN</name>
<evidence type="ECO:0000313" key="1">
    <source>
        <dbReference type="EMBL" id="GAA1965049.1"/>
    </source>
</evidence>
<dbReference type="Gene3D" id="2.30.110.10">
    <property type="entry name" value="Electron Transport, Fmn-binding Protein, Chain A"/>
    <property type="match status" value="1"/>
</dbReference>
<gene>
    <name evidence="1" type="ORF">GCM10009838_23110</name>
</gene>
<sequence>MLMSIDFAQVRLAPLLRAEALYLLGDISIGFVICARGGMTARQAGFHALERGELVILTVMTAELEALMDNGLPITYLAESVDETTGKGWYATFTGPAEVIIDPLLRRHYQKIVPGFEAGPGTRVLRLRPQLIDGHRFQRLAAGP</sequence>
<reference evidence="1 2" key="1">
    <citation type="journal article" date="2019" name="Int. J. Syst. Evol. Microbiol.">
        <title>The Global Catalogue of Microorganisms (GCM) 10K type strain sequencing project: providing services to taxonomists for standard genome sequencing and annotation.</title>
        <authorList>
            <consortium name="The Broad Institute Genomics Platform"/>
            <consortium name="The Broad Institute Genome Sequencing Center for Infectious Disease"/>
            <person name="Wu L."/>
            <person name="Ma J."/>
        </authorList>
    </citation>
    <scope>NUCLEOTIDE SEQUENCE [LARGE SCALE GENOMIC DNA]</scope>
    <source>
        <strain evidence="1 2">JCM 16013</strain>
    </source>
</reference>
<dbReference type="Proteomes" id="UP001499854">
    <property type="component" value="Unassembled WGS sequence"/>
</dbReference>
<dbReference type="InterPro" id="IPR012349">
    <property type="entry name" value="Split_barrel_FMN-bd"/>
</dbReference>